<dbReference type="AlphaFoldDB" id="A0A4R7RXK7"/>
<dbReference type="GO" id="GO:0006412">
    <property type="term" value="P:translation"/>
    <property type="evidence" value="ECO:0007669"/>
    <property type="project" value="InterPro"/>
</dbReference>
<evidence type="ECO:0000256" key="5">
    <source>
        <dbReference type="ARBA" id="ARBA00023274"/>
    </source>
</evidence>
<dbReference type="HAMAP" id="MF_00382">
    <property type="entry name" value="Ribosomal_bL20"/>
    <property type="match status" value="1"/>
</dbReference>
<evidence type="ECO:0000256" key="2">
    <source>
        <dbReference type="ARBA" id="ARBA00022730"/>
    </source>
</evidence>
<keyword evidence="5 7" id="KW-0687">Ribonucleoprotein</keyword>
<dbReference type="Pfam" id="PF00453">
    <property type="entry name" value="Ribosomal_L20"/>
    <property type="match status" value="1"/>
</dbReference>
<comment type="similarity">
    <text evidence="1 7 8">Belongs to the bacterial ribosomal protein bL20 family.</text>
</comment>
<dbReference type="GO" id="GO:0000027">
    <property type="term" value="P:ribosomal large subunit assembly"/>
    <property type="evidence" value="ECO:0007669"/>
    <property type="project" value="UniProtKB-UniRule"/>
</dbReference>
<comment type="function">
    <text evidence="7 8">Binds directly to 23S ribosomal RNA and is necessary for the in vitro assembly process of the 50S ribosomal subunit. It is not involved in the protein synthesizing functions of that subunit.</text>
</comment>
<dbReference type="GO" id="GO:0005840">
    <property type="term" value="C:ribosome"/>
    <property type="evidence" value="ECO:0007669"/>
    <property type="project" value="UniProtKB-KW"/>
</dbReference>
<dbReference type="PRINTS" id="PR00062">
    <property type="entry name" value="RIBOSOMALL20"/>
</dbReference>
<gene>
    <name evidence="7" type="primary">rplT</name>
    <name evidence="9" type="ORF">EI77_02627</name>
</gene>
<organism evidence="9 10">
    <name type="scientific">Prosthecobacter fusiformis</name>
    <dbReference type="NCBI Taxonomy" id="48464"/>
    <lineage>
        <taxon>Bacteria</taxon>
        <taxon>Pseudomonadati</taxon>
        <taxon>Verrucomicrobiota</taxon>
        <taxon>Verrucomicrobiia</taxon>
        <taxon>Verrucomicrobiales</taxon>
        <taxon>Verrucomicrobiaceae</taxon>
        <taxon>Prosthecobacter</taxon>
    </lineage>
</organism>
<dbReference type="GO" id="GO:0019843">
    <property type="term" value="F:rRNA binding"/>
    <property type="evidence" value="ECO:0007669"/>
    <property type="project" value="UniProtKB-UniRule"/>
</dbReference>
<evidence type="ECO:0000313" key="10">
    <source>
        <dbReference type="Proteomes" id="UP000295662"/>
    </source>
</evidence>
<evidence type="ECO:0000256" key="8">
    <source>
        <dbReference type="RuleBase" id="RU000560"/>
    </source>
</evidence>
<dbReference type="PROSITE" id="PS00937">
    <property type="entry name" value="RIBOSOMAL_L20"/>
    <property type="match status" value="1"/>
</dbReference>
<comment type="caution">
    <text evidence="9">The sequence shown here is derived from an EMBL/GenBank/DDBJ whole genome shotgun (WGS) entry which is preliminary data.</text>
</comment>
<dbReference type="CDD" id="cd07026">
    <property type="entry name" value="Ribosomal_L20"/>
    <property type="match status" value="1"/>
</dbReference>
<keyword evidence="3 7" id="KW-0694">RNA-binding</keyword>
<keyword evidence="4 7" id="KW-0689">Ribosomal protein</keyword>
<dbReference type="SUPFAM" id="SSF74731">
    <property type="entry name" value="Ribosomal protein L20"/>
    <property type="match status" value="1"/>
</dbReference>
<sequence length="128" mass="14629">MPRATNAPASRKRRKRTLAKAKGFRGFRSTHFRYAKDAVRKAMTYNYRDRKVRKRTFRNLWIQRINAAARNVGITYSRLMEGLKFAGIEIDRKVLSDIAIKDEAAFAALANQAKAAIEKKNEQVKAAA</sequence>
<reference evidence="9 10" key="1">
    <citation type="submission" date="2019-03" db="EMBL/GenBank/DDBJ databases">
        <title>Genomic Encyclopedia of Archaeal and Bacterial Type Strains, Phase II (KMG-II): from individual species to whole genera.</title>
        <authorList>
            <person name="Goeker M."/>
        </authorList>
    </citation>
    <scope>NUCLEOTIDE SEQUENCE [LARGE SCALE GENOMIC DNA]</scope>
    <source>
        <strain evidence="9 10">ATCC 25309</strain>
    </source>
</reference>
<dbReference type="InterPro" id="IPR005813">
    <property type="entry name" value="Ribosomal_bL20"/>
</dbReference>
<dbReference type="PANTHER" id="PTHR10986">
    <property type="entry name" value="39S RIBOSOMAL PROTEIN L20"/>
    <property type="match status" value="1"/>
</dbReference>
<proteinExistence type="inferred from homology"/>
<dbReference type="Proteomes" id="UP000295662">
    <property type="component" value="Unassembled WGS sequence"/>
</dbReference>
<keyword evidence="10" id="KW-1185">Reference proteome</keyword>
<keyword evidence="2 7" id="KW-0699">rRNA-binding</keyword>
<dbReference type="Gene3D" id="6.10.160.10">
    <property type="match status" value="1"/>
</dbReference>
<name>A0A4R7RXK7_9BACT</name>
<dbReference type="Gene3D" id="1.10.1900.20">
    <property type="entry name" value="Ribosomal protein L20"/>
    <property type="match status" value="1"/>
</dbReference>
<dbReference type="EMBL" id="SOCA01000004">
    <property type="protein sequence ID" value="TDU70580.1"/>
    <property type="molecule type" value="Genomic_DNA"/>
</dbReference>
<dbReference type="FunFam" id="1.10.1900.20:FF:000001">
    <property type="entry name" value="50S ribosomal protein L20"/>
    <property type="match status" value="1"/>
</dbReference>
<evidence type="ECO:0000256" key="7">
    <source>
        <dbReference type="HAMAP-Rule" id="MF_00382"/>
    </source>
</evidence>
<evidence type="ECO:0000256" key="6">
    <source>
        <dbReference type="ARBA" id="ARBA00035172"/>
    </source>
</evidence>
<dbReference type="OrthoDB" id="9808966at2"/>
<dbReference type="GO" id="GO:0003735">
    <property type="term" value="F:structural constituent of ribosome"/>
    <property type="evidence" value="ECO:0007669"/>
    <property type="project" value="InterPro"/>
</dbReference>
<dbReference type="NCBIfam" id="TIGR01032">
    <property type="entry name" value="rplT_bact"/>
    <property type="match status" value="1"/>
</dbReference>
<evidence type="ECO:0000256" key="3">
    <source>
        <dbReference type="ARBA" id="ARBA00022884"/>
    </source>
</evidence>
<protein>
    <recommendedName>
        <fullName evidence="6 7">Large ribosomal subunit protein bL20</fullName>
    </recommendedName>
</protein>
<accession>A0A4R7RXK7</accession>
<dbReference type="RefSeq" id="WP_133795686.1">
    <property type="nucleotide sequence ID" value="NZ_SOCA01000004.1"/>
</dbReference>
<evidence type="ECO:0000313" key="9">
    <source>
        <dbReference type="EMBL" id="TDU70580.1"/>
    </source>
</evidence>
<dbReference type="InterPro" id="IPR049946">
    <property type="entry name" value="RIBOSOMAL_L20_CS"/>
</dbReference>
<dbReference type="InterPro" id="IPR035566">
    <property type="entry name" value="Ribosomal_protein_bL20_C"/>
</dbReference>
<evidence type="ECO:0000256" key="1">
    <source>
        <dbReference type="ARBA" id="ARBA00007698"/>
    </source>
</evidence>
<dbReference type="GO" id="GO:1990904">
    <property type="term" value="C:ribonucleoprotein complex"/>
    <property type="evidence" value="ECO:0007669"/>
    <property type="project" value="UniProtKB-KW"/>
</dbReference>
<evidence type="ECO:0000256" key="4">
    <source>
        <dbReference type="ARBA" id="ARBA00022980"/>
    </source>
</evidence>